<dbReference type="InterPro" id="IPR003593">
    <property type="entry name" value="AAA+_ATPase"/>
</dbReference>
<dbReference type="InterPro" id="IPR050093">
    <property type="entry name" value="ABC_SmlMolc_Importer"/>
</dbReference>
<proteinExistence type="predicted"/>
<evidence type="ECO:0000259" key="4">
    <source>
        <dbReference type="PROSITE" id="PS50893"/>
    </source>
</evidence>
<feature type="domain" description="ABC transporter" evidence="4">
    <location>
        <begin position="2"/>
        <end position="217"/>
    </location>
</feature>
<dbReference type="SUPFAM" id="SSF52540">
    <property type="entry name" value="P-loop containing nucleoside triphosphate hydrolases"/>
    <property type="match status" value="1"/>
</dbReference>
<evidence type="ECO:0000256" key="1">
    <source>
        <dbReference type="ARBA" id="ARBA00022448"/>
    </source>
</evidence>
<keyword evidence="3 5" id="KW-0067">ATP-binding</keyword>
<protein>
    <submittedName>
        <fullName evidence="5">Trehalose import ATP-binding protein SugC</fullName>
        <ecNumber evidence="5">3.6.3.-</ecNumber>
    </submittedName>
</protein>
<dbReference type="GO" id="GO:0016887">
    <property type="term" value="F:ATP hydrolysis activity"/>
    <property type="evidence" value="ECO:0007669"/>
    <property type="project" value="InterPro"/>
</dbReference>
<dbReference type="EMBL" id="CP036318">
    <property type="protein sequence ID" value="QDV58683.1"/>
    <property type="molecule type" value="Genomic_DNA"/>
</dbReference>
<dbReference type="EC" id="3.6.3.-" evidence="5"/>
<dbReference type="PROSITE" id="PS00211">
    <property type="entry name" value="ABC_TRANSPORTER_1"/>
    <property type="match status" value="1"/>
</dbReference>
<keyword evidence="5" id="KW-0378">Hydrolase</keyword>
<sequence>MMELSDVSVAAGTFSLRGLSLRIETGEYAVLMGKTGIGKTTILETICGLRKLGGGKIRIAGVDVSGWSAADRNVGYVPQDLALFPTMTVGQHLEFALRFRKVPRRQRAIRVGEMAKTLQIESLLDRKVDGLSGGEAQRVALGRALTFSPSVLLLDEPLSALDAETRQNVQAILRQINRKTGVTVLHVTHSQGEAESLADRWFCLERVDGAARIQERS</sequence>
<dbReference type="InterPro" id="IPR017871">
    <property type="entry name" value="ABC_transporter-like_CS"/>
</dbReference>
<dbReference type="InterPro" id="IPR027417">
    <property type="entry name" value="P-loop_NTPase"/>
</dbReference>
<dbReference type="SMART" id="SM00382">
    <property type="entry name" value="AAA"/>
    <property type="match status" value="1"/>
</dbReference>
<organism evidence="5 6">
    <name type="scientific">Rosistilla oblonga</name>
    <dbReference type="NCBI Taxonomy" id="2527990"/>
    <lineage>
        <taxon>Bacteria</taxon>
        <taxon>Pseudomonadati</taxon>
        <taxon>Planctomycetota</taxon>
        <taxon>Planctomycetia</taxon>
        <taxon>Pirellulales</taxon>
        <taxon>Pirellulaceae</taxon>
        <taxon>Rosistilla</taxon>
    </lineage>
</organism>
<dbReference type="Pfam" id="PF00005">
    <property type="entry name" value="ABC_tran"/>
    <property type="match status" value="1"/>
</dbReference>
<dbReference type="Gene3D" id="3.40.50.300">
    <property type="entry name" value="P-loop containing nucleotide triphosphate hydrolases"/>
    <property type="match status" value="1"/>
</dbReference>
<reference evidence="5 6" key="1">
    <citation type="submission" date="2019-02" db="EMBL/GenBank/DDBJ databases">
        <title>Deep-cultivation of Planctomycetes and their phenomic and genomic characterization uncovers novel biology.</title>
        <authorList>
            <person name="Wiegand S."/>
            <person name="Jogler M."/>
            <person name="Boedeker C."/>
            <person name="Pinto D."/>
            <person name="Vollmers J."/>
            <person name="Rivas-Marin E."/>
            <person name="Kohn T."/>
            <person name="Peeters S.H."/>
            <person name="Heuer A."/>
            <person name="Rast P."/>
            <person name="Oberbeckmann S."/>
            <person name="Bunk B."/>
            <person name="Jeske O."/>
            <person name="Meyerdierks A."/>
            <person name="Storesund J.E."/>
            <person name="Kallscheuer N."/>
            <person name="Luecker S."/>
            <person name="Lage O.M."/>
            <person name="Pohl T."/>
            <person name="Merkel B.J."/>
            <person name="Hornburger P."/>
            <person name="Mueller R.-W."/>
            <person name="Bruemmer F."/>
            <person name="Labrenz M."/>
            <person name="Spormann A.M."/>
            <person name="Op den Camp H."/>
            <person name="Overmann J."/>
            <person name="Amann R."/>
            <person name="Jetten M.S.M."/>
            <person name="Mascher T."/>
            <person name="Medema M.H."/>
            <person name="Devos D.P."/>
            <person name="Kaster A.-K."/>
            <person name="Ovreas L."/>
            <person name="Rohde M."/>
            <person name="Galperin M.Y."/>
            <person name="Jogler C."/>
        </authorList>
    </citation>
    <scope>NUCLEOTIDE SEQUENCE [LARGE SCALE GENOMIC DNA]</scope>
    <source>
        <strain evidence="5 6">Mal33</strain>
    </source>
</reference>
<evidence type="ECO:0000256" key="2">
    <source>
        <dbReference type="ARBA" id="ARBA00022741"/>
    </source>
</evidence>
<dbReference type="PROSITE" id="PS50893">
    <property type="entry name" value="ABC_TRANSPORTER_2"/>
    <property type="match status" value="1"/>
</dbReference>
<dbReference type="InterPro" id="IPR003439">
    <property type="entry name" value="ABC_transporter-like_ATP-bd"/>
</dbReference>
<dbReference type="Proteomes" id="UP000316770">
    <property type="component" value="Chromosome"/>
</dbReference>
<evidence type="ECO:0000313" key="5">
    <source>
        <dbReference type="EMBL" id="QDV58683.1"/>
    </source>
</evidence>
<name>A0A518J009_9BACT</name>
<dbReference type="GO" id="GO:0005524">
    <property type="term" value="F:ATP binding"/>
    <property type="evidence" value="ECO:0007669"/>
    <property type="project" value="UniProtKB-KW"/>
</dbReference>
<dbReference type="RefSeq" id="WP_145289263.1">
    <property type="nucleotide sequence ID" value="NZ_CP036318.1"/>
</dbReference>
<dbReference type="PANTHER" id="PTHR42781:SF4">
    <property type="entry name" value="SPERMIDINE_PUTRESCINE IMPORT ATP-BINDING PROTEIN POTA"/>
    <property type="match status" value="1"/>
</dbReference>
<evidence type="ECO:0000313" key="6">
    <source>
        <dbReference type="Proteomes" id="UP000316770"/>
    </source>
</evidence>
<keyword evidence="6" id="KW-1185">Reference proteome</keyword>
<evidence type="ECO:0000256" key="3">
    <source>
        <dbReference type="ARBA" id="ARBA00022840"/>
    </source>
</evidence>
<keyword evidence="2" id="KW-0547">Nucleotide-binding</keyword>
<gene>
    <name evidence="5" type="primary">sugC</name>
    <name evidence="5" type="ORF">Mal33_47070</name>
</gene>
<accession>A0A518J009</accession>
<dbReference type="PANTHER" id="PTHR42781">
    <property type="entry name" value="SPERMIDINE/PUTRESCINE IMPORT ATP-BINDING PROTEIN POTA"/>
    <property type="match status" value="1"/>
</dbReference>
<dbReference type="AlphaFoldDB" id="A0A518J009"/>
<keyword evidence="1" id="KW-0813">Transport</keyword>